<feature type="compositionally biased region" description="Low complexity" evidence="1">
    <location>
        <begin position="40"/>
        <end position="65"/>
    </location>
</feature>
<name>A0A4R7I362_9ACTN</name>
<evidence type="ECO:0000256" key="1">
    <source>
        <dbReference type="SAM" id="MobiDB-lite"/>
    </source>
</evidence>
<organism evidence="3 4">
    <name type="scientific">Ilumatobacter fluminis</name>
    <dbReference type="NCBI Taxonomy" id="467091"/>
    <lineage>
        <taxon>Bacteria</taxon>
        <taxon>Bacillati</taxon>
        <taxon>Actinomycetota</taxon>
        <taxon>Acidimicrobiia</taxon>
        <taxon>Acidimicrobiales</taxon>
        <taxon>Ilumatobacteraceae</taxon>
        <taxon>Ilumatobacter</taxon>
    </lineage>
</organism>
<comment type="caution">
    <text evidence="3">The sequence shown here is derived from an EMBL/GenBank/DDBJ whole genome shotgun (WGS) entry which is preliminary data.</text>
</comment>
<dbReference type="EMBL" id="SOAU01000001">
    <property type="protein sequence ID" value="TDT16993.1"/>
    <property type="molecule type" value="Genomic_DNA"/>
</dbReference>
<evidence type="ECO:0000313" key="3">
    <source>
        <dbReference type="EMBL" id="TDT16993.1"/>
    </source>
</evidence>
<sequence length="301" mass="31677">MRRIHPTRATALIVPAALAFTLAACGDDSEPAADEPIDTVVDTTVPPTTPATTASPTAPPTTVADGYEHPTGADEVVVSIAYEGGFMTMEATFAQLPSLLVTGDAREFSLGPQIEIYPGPLLPNVQLADIGEAGIQELLALADEHGLLQDREYDADTNVADASDTVVTISANGETYVHRAYALGLGGGPGMTEETGDRAELQAFVDAAMMTLGTSETEAFEAETYLVRSFPIDDVSGYEIEPTIVEWSVDGVDLAAASDCVEIPADQVADLFVDANQLTFFEQDGTTYQLAVKPQLPGDSC</sequence>
<dbReference type="RefSeq" id="WP_133869315.1">
    <property type="nucleotide sequence ID" value="NZ_SOAU01000001.1"/>
</dbReference>
<feature type="chain" id="PRO_5020738311" description="LppX_LprAFG lipoprotein" evidence="2">
    <location>
        <begin position="27"/>
        <end position="301"/>
    </location>
</feature>
<keyword evidence="2" id="KW-0732">Signal</keyword>
<reference evidence="3 4" key="1">
    <citation type="submission" date="2019-03" db="EMBL/GenBank/DDBJ databases">
        <title>Sequencing the genomes of 1000 actinobacteria strains.</title>
        <authorList>
            <person name="Klenk H.-P."/>
        </authorList>
    </citation>
    <scope>NUCLEOTIDE SEQUENCE [LARGE SCALE GENOMIC DNA]</scope>
    <source>
        <strain evidence="3 4">DSM 18936</strain>
    </source>
</reference>
<evidence type="ECO:0008006" key="5">
    <source>
        <dbReference type="Google" id="ProtNLM"/>
    </source>
</evidence>
<dbReference type="PROSITE" id="PS51257">
    <property type="entry name" value="PROKAR_LIPOPROTEIN"/>
    <property type="match status" value="1"/>
</dbReference>
<protein>
    <recommendedName>
        <fullName evidence="5">LppX_LprAFG lipoprotein</fullName>
    </recommendedName>
</protein>
<feature type="signal peptide" evidence="2">
    <location>
        <begin position="1"/>
        <end position="26"/>
    </location>
</feature>
<proteinExistence type="predicted"/>
<dbReference type="AlphaFoldDB" id="A0A4R7I362"/>
<accession>A0A4R7I362</accession>
<gene>
    <name evidence="3" type="ORF">BDK89_2594</name>
</gene>
<feature type="region of interest" description="Disordered" evidence="1">
    <location>
        <begin position="40"/>
        <end position="69"/>
    </location>
</feature>
<dbReference type="Proteomes" id="UP000294558">
    <property type="component" value="Unassembled WGS sequence"/>
</dbReference>
<dbReference type="OrthoDB" id="5184982at2"/>
<keyword evidence="4" id="KW-1185">Reference proteome</keyword>
<evidence type="ECO:0000256" key="2">
    <source>
        <dbReference type="SAM" id="SignalP"/>
    </source>
</evidence>
<evidence type="ECO:0000313" key="4">
    <source>
        <dbReference type="Proteomes" id="UP000294558"/>
    </source>
</evidence>